<dbReference type="GO" id="GO:0016682">
    <property type="term" value="F:oxidoreductase activity, acting on diphenols and related substances as donors, oxygen as acceptor"/>
    <property type="evidence" value="ECO:0007669"/>
    <property type="project" value="TreeGrafter"/>
</dbReference>
<dbReference type="GO" id="GO:0005886">
    <property type="term" value="C:plasma membrane"/>
    <property type="evidence" value="ECO:0007669"/>
    <property type="project" value="UniProtKB-SubCell"/>
</dbReference>
<gene>
    <name evidence="12" type="ORF">FAD_1559</name>
</gene>
<dbReference type="GO" id="GO:0046872">
    <property type="term" value="F:metal ion binding"/>
    <property type="evidence" value="ECO:0007669"/>
    <property type="project" value="UniProtKB-KW"/>
</dbReference>
<proteinExistence type="predicted"/>
<keyword evidence="5 11" id="KW-0812">Transmembrane</keyword>
<dbReference type="PANTHER" id="PTHR30365">
    <property type="entry name" value="CYTOCHROME D UBIQUINOL OXIDASE"/>
    <property type="match status" value="1"/>
</dbReference>
<evidence type="ECO:0000256" key="2">
    <source>
        <dbReference type="ARBA" id="ARBA00022448"/>
    </source>
</evidence>
<feature type="transmembrane region" description="Helical" evidence="11">
    <location>
        <begin position="428"/>
        <end position="450"/>
    </location>
</feature>
<protein>
    <submittedName>
        <fullName evidence="12">Cytochrome ubiquinol oxidase subunit I</fullName>
    </submittedName>
</protein>
<dbReference type="GO" id="GO:0070069">
    <property type="term" value="C:cytochrome complex"/>
    <property type="evidence" value="ECO:0007669"/>
    <property type="project" value="InterPro"/>
</dbReference>
<keyword evidence="10 11" id="KW-0472">Membrane</keyword>
<evidence type="ECO:0000256" key="5">
    <source>
        <dbReference type="ARBA" id="ARBA00022692"/>
    </source>
</evidence>
<dbReference type="GO" id="GO:0009055">
    <property type="term" value="F:electron transfer activity"/>
    <property type="evidence" value="ECO:0007669"/>
    <property type="project" value="InterPro"/>
</dbReference>
<evidence type="ECO:0000256" key="7">
    <source>
        <dbReference type="ARBA" id="ARBA00022982"/>
    </source>
</evidence>
<keyword evidence="7" id="KW-0249">Electron transport</keyword>
<feature type="transmembrane region" description="Helical" evidence="11">
    <location>
        <begin position="231"/>
        <end position="249"/>
    </location>
</feature>
<evidence type="ECO:0000256" key="10">
    <source>
        <dbReference type="ARBA" id="ARBA00023136"/>
    </source>
</evidence>
<dbReference type="KEGG" id="fai:FAD_1559"/>
<name>A0A1V0N5L4_9ARCH</name>
<dbReference type="OrthoDB" id="41618at2157"/>
<organism evidence="12 13">
    <name type="scientific">Ferroplasma acidiphilum</name>
    <dbReference type="NCBI Taxonomy" id="74969"/>
    <lineage>
        <taxon>Archaea</taxon>
        <taxon>Methanobacteriati</taxon>
        <taxon>Thermoplasmatota</taxon>
        <taxon>Thermoplasmata</taxon>
        <taxon>Thermoplasmatales</taxon>
        <taxon>Ferroplasmaceae</taxon>
        <taxon>Ferroplasma</taxon>
    </lineage>
</organism>
<evidence type="ECO:0000256" key="3">
    <source>
        <dbReference type="ARBA" id="ARBA00022475"/>
    </source>
</evidence>
<keyword evidence="9" id="KW-0408">Iron</keyword>
<evidence type="ECO:0000313" key="13">
    <source>
        <dbReference type="Proteomes" id="UP000192050"/>
    </source>
</evidence>
<reference evidence="12 13" key="1">
    <citation type="submission" date="2011-10" db="EMBL/GenBank/DDBJ databases">
        <title>Metabolic and evolutionary patterns in the extreme acidophile Ferroplasma acidiphilum.</title>
        <authorList>
            <person name="Golyshina O.V."/>
            <person name="Kozyavkin S.A."/>
            <person name="Tatusov R.L."/>
            <person name="Slesarev A.I."/>
            <person name="Golyshin P.N."/>
        </authorList>
    </citation>
    <scope>NUCLEOTIDE SEQUENCE [LARGE SCALE GENOMIC DNA]</scope>
    <source>
        <strain evidence="13">Y</strain>
    </source>
</reference>
<dbReference type="EMBL" id="CP015363">
    <property type="protein sequence ID" value="ARD85407.1"/>
    <property type="molecule type" value="Genomic_DNA"/>
</dbReference>
<dbReference type="GO" id="GO:0019646">
    <property type="term" value="P:aerobic electron transport chain"/>
    <property type="evidence" value="ECO:0007669"/>
    <property type="project" value="InterPro"/>
</dbReference>
<feature type="transmembrane region" description="Helical" evidence="11">
    <location>
        <begin position="190"/>
        <end position="211"/>
    </location>
</feature>
<dbReference type="Proteomes" id="UP000192050">
    <property type="component" value="Chromosome"/>
</dbReference>
<feature type="transmembrane region" description="Helical" evidence="11">
    <location>
        <begin position="366"/>
        <end position="382"/>
    </location>
</feature>
<accession>A0A1V0N5L4</accession>
<evidence type="ECO:0000256" key="1">
    <source>
        <dbReference type="ARBA" id="ARBA00004651"/>
    </source>
</evidence>
<dbReference type="Pfam" id="PF01654">
    <property type="entry name" value="Cyt_bd_oxida_I"/>
    <property type="match status" value="1"/>
</dbReference>
<feature type="transmembrane region" description="Helical" evidence="11">
    <location>
        <begin position="336"/>
        <end position="354"/>
    </location>
</feature>
<feature type="transmembrane region" description="Helical" evidence="11">
    <location>
        <begin position="129"/>
        <end position="146"/>
    </location>
</feature>
<dbReference type="GeneID" id="31677050"/>
<evidence type="ECO:0000256" key="11">
    <source>
        <dbReference type="SAM" id="Phobius"/>
    </source>
</evidence>
<keyword evidence="8 11" id="KW-1133">Transmembrane helix</keyword>
<keyword evidence="4" id="KW-0349">Heme</keyword>
<evidence type="ECO:0000256" key="6">
    <source>
        <dbReference type="ARBA" id="ARBA00022723"/>
    </source>
</evidence>
<feature type="transmembrane region" description="Helical" evidence="11">
    <location>
        <begin position="394"/>
        <end position="416"/>
    </location>
</feature>
<dbReference type="PANTHER" id="PTHR30365:SF14">
    <property type="entry name" value="CYTOCHROME BD MENAQUINOL OXIDASE SUBUNIT I-RELATED"/>
    <property type="match status" value="1"/>
</dbReference>
<keyword evidence="6" id="KW-0479">Metal-binding</keyword>
<feature type="transmembrane region" description="Helical" evidence="11">
    <location>
        <begin position="88"/>
        <end position="117"/>
    </location>
</feature>
<evidence type="ECO:0000313" key="12">
    <source>
        <dbReference type="EMBL" id="ARD85407.1"/>
    </source>
</evidence>
<keyword evidence="2" id="KW-0813">Transport</keyword>
<sequence>MGISYPVWDSAMFAYTISAHIIIVAITLAMALMITITEYIALKHKNKYYEALTHKLSIALVINFAIGTASGVFMAVELMLFWPVFMKLVGAVAMLSFYAEVFAFLVESVTLMVYVYFWDNFKNRWNHWLVSWGILIGTGASAWLITNVNAWMNTPTGSFNIAKYMSSGETIITGVNPLKVFYEPSTGAELFHMFMAMYFAGSMALLAYFAYKYLKSKNENEKIIDKLAMKILSAIGIVDIILIGISGSIELSTLLTVEPLKYAMLELNLHPVMAGAPEHLFGFISNGKAVDFIPLAGIQSLLAYPLTKGNAGYIPGLSSYPTYTWAPSVIHSTLDLMVGFGLLMGLFWFIVLVLRIMKKDIFKMKSILYGFIALGFLGIFTMEDGWYTAEVGRVPYIILMPYNSAGQPIVAGHYGVMTIAQAASTSTIVWYLGIVIILFYLIIIPFTFYFNAKVLNLSNVEEELRKAERDLNLPETGKDVNSLNAGAR</sequence>
<dbReference type="GO" id="GO:0020037">
    <property type="term" value="F:heme binding"/>
    <property type="evidence" value="ECO:0007669"/>
    <property type="project" value="TreeGrafter"/>
</dbReference>
<feature type="transmembrane region" description="Helical" evidence="11">
    <location>
        <begin position="56"/>
        <end position="82"/>
    </location>
</feature>
<keyword evidence="13" id="KW-1185">Reference proteome</keyword>
<comment type="subcellular location">
    <subcellularLocation>
        <location evidence="1">Cell membrane</location>
        <topology evidence="1">Multi-pass membrane protein</topology>
    </subcellularLocation>
</comment>
<evidence type="ECO:0000256" key="8">
    <source>
        <dbReference type="ARBA" id="ARBA00022989"/>
    </source>
</evidence>
<dbReference type="AlphaFoldDB" id="A0A1V0N5L4"/>
<keyword evidence="3" id="KW-1003">Cell membrane</keyword>
<dbReference type="RefSeq" id="WP_009886701.1">
    <property type="nucleotide sequence ID" value="NZ_CP015363.1"/>
</dbReference>
<dbReference type="InterPro" id="IPR002585">
    <property type="entry name" value="Cyt-d_ubiquinol_oxidase_su_1"/>
</dbReference>
<evidence type="ECO:0000256" key="9">
    <source>
        <dbReference type="ARBA" id="ARBA00023004"/>
    </source>
</evidence>
<dbReference type="STRING" id="74969.FAD_1559"/>
<evidence type="ECO:0000256" key="4">
    <source>
        <dbReference type="ARBA" id="ARBA00022617"/>
    </source>
</evidence>
<feature type="transmembrane region" description="Helical" evidence="11">
    <location>
        <begin position="12"/>
        <end position="36"/>
    </location>
</feature>